<keyword evidence="5" id="KW-0762">Sugar transport</keyword>
<dbReference type="GO" id="GO:0016301">
    <property type="term" value="F:kinase activity"/>
    <property type="evidence" value="ECO:0007669"/>
    <property type="project" value="UniProtKB-KW"/>
</dbReference>
<feature type="transmembrane region" description="Helical" evidence="21">
    <location>
        <begin position="147"/>
        <end position="167"/>
    </location>
</feature>
<dbReference type="Pfam" id="PF02378">
    <property type="entry name" value="PTS_EIIC"/>
    <property type="match status" value="1"/>
</dbReference>
<evidence type="ECO:0000256" key="15">
    <source>
        <dbReference type="ARBA" id="ARBA00039021"/>
    </source>
</evidence>
<dbReference type="Pfam" id="PF00232">
    <property type="entry name" value="Glyco_hydro_1"/>
    <property type="match status" value="1"/>
</dbReference>
<dbReference type="InterPro" id="IPR036878">
    <property type="entry name" value="Glu_permease_IIB"/>
</dbReference>
<dbReference type="SUPFAM" id="SSF55604">
    <property type="entry name" value="Glucose permease domain IIB"/>
    <property type="match status" value="1"/>
</dbReference>
<comment type="subcellular location">
    <subcellularLocation>
        <location evidence="1">Cell membrane</location>
        <topology evidence="1">Multi-pass membrane protein</topology>
    </subcellularLocation>
</comment>
<feature type="active site" description="Nucleophile" evidence="20">
    <location>
        <position position="658"/>
    </location>
</feature>
<dbReference type="PROSITE" id="PS00653">
    <property type="entry name" value="GLYCOSYL_HYDROL_F1_2"/>
    <property type="match status" value="1"/>
</dbReference>
<dbReference type="InterPro" id="IPR018120">
    <property type="entry name" value="Glyco_hydro_1_AS"/>
</dbReference>
<evidence type="ECO:0000259" key="22">
    <source>
        <dbReference type="PROSITE" id="PS51098"/>
    </source>
</evidence>
<feature type="active site" description="Phosphocysteine intermediate; for EIIB activity" evidence="19">
    <location>
        <position position="28"/>
    </location>
</feature>
<dbReference type="GO" id="GO:0016052">
    <property type="term" value="P:carbohydrate catabolic process"/>
    <property type="evidence" value="ECO:0007669"/>
    <property type="project" value="TreeGrafter"/>
</dbReference>
<dbReference type="GO" id="GO:0005886">
    <property type="term" value="C:plasma membrane"/>
    <property type="evidence" value="ECO:0007669"/>
    <property type="project" value="UniProtKB-SubCell"/>
</dbReference>
<keyword evidence="10 24" id="KW-0378">Hydrolase</keyword>
<name>A0A090NI88_SHIDY</name>
<dbReference type="PANTHER" id="PTHR10353:SF122">
    <property type="entry name" value="6-PHOSPHO-BETA-GLUCOSIDASE ASCB-RELATED"/>
    <property type="match status" value="1"/>
</dbReference>
<feature type="transmembrane region" description="Helical" evidence="21">
    <location>
        <begin position="254"/>
        <end position="275"/>
    </location>
</feature>
<dbReference type="GO" id="GO:0008422">
    <property type="term" value="F:beta-glucosidase activity"/>
    <property type="evidence" value="ECO:0007669"/>
    <property type="project" value="TreeGrafter"/>
</dbReference>
<dbReference type="AlphaFoldDB" id="A0A090NI88"/>
<dbReference type="PRINTS" id="PR00131">
    <property type="entry name" value="GLHYDRLASE1"/>
</dbReference>
<keyword evidence="4" id="KW-1003">Cell membrane</keyword>
<evidence type="ECO:0000256" key="19">
    <source>
        <dbReference type="PROSITE-ProRule" id="PRU00421"/>
    </source>
</evidence>
<dbReference type="InterPro" id="IPR003352">
    <property type="entry name" value="PTS_EIIC"/>
</dbReference>
<evidence type="ECO:0000256" key="10">
    <source>
        <dbReference type="ARBA" id="ARBA00022801"/>
    </source>
</evidence>
<dbReference type="Proteomes" id="UP000017944">
    <property type="component" value="Unassembled WGS sequence"/>
</dbReference>
<dbReference type="CDD" id="cd00212">
    <property type="entry name" value="PTS_IIB_glc"/>
    <property type="match status" value="1"/>
</dbReference>
<feature type="domain" description="PTS EIIB type-1" evidence="22">
    <location>
        <begin position="6"/>
        <end position="88"/>
    </location>
</feature>
<evidence type="ECO:0000256" key="13">
    <source>
        <dbReference type="ARBA" id="ARBA00023295"/>
    </source>
</evidence>
<evidence type="ECO:0000256" key="16">
    <source>
        <dbReference type="ARBA" id="ARBA00040399"/>
    </source>
</evidence>
<evidence type="ECO:0000256" key="7">
    <source>
        <dbReference type="ARBA" id="ARBA00022683"/>
    </source>
</evidence>
<feature type="transmembrane region" description="Helical" evidence="21">
    <location>
        <begin position="217"/>
        <end position="234"/>
    </location>
</feature>
<dbReference type="EC" id="2.7.1.192" evidence="15"/>
<dbReference type="NCBIfam" id="NF007356">
    <property type="entry name" value="PRK09852.1"/>
    <property type="match status" value="1"/>
</dbReference>
<feature type="transmembrane region" description="Helical" evidence="21">
    <location>
        <begin position="104"/>
        <end position="127"/>
    </location>
</feature>
<dbReference type="FunFam" id="3.30.1360.60:FF:000001">
    <property type="entry name" value="PTS system glucose-specific IIBC component PtsG"/>
    <property type="match status" value="1"/>
</dbReference>
<protein>
    <recommendedName>
        <fullName evidence="16">PTS system N-acetylmuramic acid-specific EIIBC component</fullName>
        <ecNumber evidence="15">2.7.1.192</ecNumber>
    </recommendedName>
    <alternativeName>
        <fullName evidence="17">EIIBC-MurNAc</fullName>
    </alternativeName>
</protein>
<evidence type="ECO:0000256" key="6">
    <source>
        <dbReference type="ARBA" id="ARBA00022679"/>
    </source>
</evidence>
<dbReference type="PROSITE" id="PS01035">
    <property type="entry name" value="PTS_EIIB_TYPE_1_CYS"/>
    <property type="match status" value="1"/>
</dbReference>
<evidence type="ECO:0000313" key="25">
    <source>
        <dbReference type="Proteomes" id="UP000017944"/>
    </source>
</evidence>
<proteinExistence type="inferred from homology"/>
<dbReference type="Pfam" id="PF00367">
    <property type="entry name" value="PTS_EIIB"/>
    <property type="match status" value="1"/>
</dbReference>
<evidence type="ECO:0000256" key="18">
    <source>
        <dbReference type="ARBA" id="ARBA00048265"/>
    </source>
</evidence>
<evidence type="ECO:0000256" key="3">
    <source>
        <dbReference type="ARBA" id="ARBA00022448"/>
    </source>
</evidence>
<dbReference type="PROSITE" id="PS51103">
    <property type="entry name" value="PTS_EIIC_TYPE_1"/>
    <property type="match status" value="1"/>
</dbReference>
<keyword evidence="9" id="KW-0418">Kinase</keyword>
<dbReference type="FunFam" id="3.20.20.80:FF:000004">
    <property type="entry name" value="Beta-glucosidase 6-phospho-beta-glucosidase"/>
    <property type="match status" value="1"/>
</dbReference>
<dbReference type="InterPro" id="IPR001996">
    <property type="entry name" value="PTS_IIB_1"/>
</dbReference>
<keyword evidence="3" id="KW-0813">Transport</keyword>
<keyword evidence="8 21" id="KW-0812">Transmembrane</keyword>
<evidence type="ECO:0000256" key="21">
    <source>
        <dbReference type="SAM" id="Phobius"/>
    </source>
</evidence>
<dbReference type="SUPFAM" id="SSF51445">
    <property type="entry name" value="(Trans)glycosidases"/>
    <property type="match status" value="1"/>
</dbReference>
<evidence type="ECO:0000259" key="23">
    <source>
        <dbReference type="PROSITE" id="PS51103"/>
    </source>
</evidence>
<keyword evidence="12 21" id="KW-0472">Membrane</keyword>
<reference evidence="24 25" key="1">
    <citation type="submission" date="2013-10" db="EMBL/GenBank/DDBJ databases">
        <title>Draft genomes and the virulence plasmids of Sd1617 vaccine constructs: WRSd3 and WRSd5.</title>
        <authorList>
            <person name="Aksomboon Vongsawan A."/>
            <person name="Venkatesan M.M."/>
            <person name="Vaisvil B."/>
            <person name="Emel G."/>
            <person name="Kepatral V."/>
            <person name="Sethabutr O."/>
            <person name="Serichantalergs O."/>
            <person name="Mason C."/>
        </authorList>
    </citation>
    <scope>NUCLEOTIDE SEQUENCE [LARGE SCALE GENOMIC DNA]</scope>
    <source>
        <strain evidence="24 25">WRSd3</strain>
    </source>
</reference>
<dbReference type="InterPro" id="IPR017853">
    <property type="entry name" value="GH"/>
</dbReference>
<comment type="function">
    <text evidence="14">The phosphoenolpyruvate-dependent sugar phosphotransferase system (sugar PTS), a major carbohydrate active transport system, catalyzes the phosphorylation of incoming sugar substrates concomitantly with their translocation across the cell membrane. This system is involved in N-acetylmuramic acid (MurNAc) transport, yielding cytoplasmic MurNAc-6-P. Is also able to take up anhydro-N-acetylmuramic acid (anhMurNAc), but cannot phosphorylate the carbon 6, probably because of the 1,6-anhydro ring.</text>
</comment>
<dbReference type="EMBL" id="AXUT01000123">
    <property type="protein sequence ID" value="ESU80062.1"/>
    <property type="molecule type" value="Genomic_DNA"/>
</dbReference>
<evidence type="ECO:0000256" key="4">
    <source>
        <dbReference type="ARBA" id="ARBA00022475"/>
    </source>
</evidence>
<dbReference type="PATRIC" id="fig|1401327.3.peg.1555"/>
<dbReference type="InterPro" id="IPR018113">
    <property type="entry name" value="PTrfase_EIIB_Cys"/>
</dbReference>
<comment type="similarity">
    <text evidence="2">Belongs to the glycosyl hydrolase 1 family.</text>
</comment>
<gene>
    <name evidence="24" type="ORF">WRSd3_01674</name>
</gene>
<dbReference type="GO" id="GO:0008982">
    <property type="term" value="F:protein-N(PI)-phosphohistidine-sugar phosphotransferase activity"/>
    <property type="evidence" value="ECO:0007669"/>
    <property type="project" value="InterPro"/>
</dbReference>
<keyword evidence="13 24" id="KW-0326">Glycosidase</keyword>
<keyword evidence="7" id="KW-0598">Phosphotransferase system</keyword>
<dbReference type="Gene3D" id="3.30.1360.60">
    <property type="entry name" value="Glucose permease domain IIB"/>
    <property type="match status" value="1"/>
</dbReference>
<keyword evidence="11 21" id="KW-1133">Transmembrane helix</keyword>
<dbReference type="GO" id="GO:0009401">
    <property type="term" value="P:phosphoenolpyruvate-dependent sugar phosphotransferase system"/>
    <property type="evidence" value="ECO:0007669"/>
    <property type="project" value="UniProtKB-KW"/>
</dbReference>
<feature type="transmembrane region" description="Helical" evidence="21">
    <location>
        <begin position="179"/>
        <end position="197"/>
    </location>
</feature>
<evidence type="ECO:0000256" key="2">
    <source>
        <dbReference type="ARBA" id="ARBA00010838"/>
    </source>
</evidence>
<comment type="caution">
    <text evidence="24">The sequence shown here is derived from an EMBL/GenBank/DDBJ whole genome shotgun (WGS) entry which is preliminary data.</text>
</comment>
<dbReference type="Gene3D" id="3.20.20.80">
    <property type="entry name" value="Glycosidases"/>
    <property type="match status" value="1"/>
</dbReference>
<evidence type="ECO:0000256" key="8">
    <source>
        <dbReference type="ARBA" id="ARBA00022692"/>
    </source>
</evidence>
<sequence length="760" mass="84149">MAKNYAALARSVIAALGGVDNISAVTHCMTRLRFVIKDDALIDSPTLKTIPGVLGVVRSDNQCQVIIGNTISQAFQEVVSLLPGDMQPALPVGKPKLTLRRIGAGILDALIGTMSPLIPAIIGGSMVKLLAMILEMSGVLTKGSPTLTILNVIGDGAFFFLPLMVVASAAIKFKTNMSLAIAIAGVLVHPSFIELMAKAAQGEHVEFALIPVTAVKYTYTVIPALVMTWCLSYIERWVDRITPAVTKNFLKPMLIVLIAAPLAILLIGPIGIWIGSAISALELRMKMSVFPQGFLWGGALAANQSEGAFREGGKGLTTVDMIPHGKHRMAVKLGLEKRFQLRDDEFYPSHEATDFYHRYKEDIALMAEMGFKVFRTSIAWSRLFPQGDELTPNQQGIAFYRSVFKECKKYGIEPLVTLCHFDVPMHLVTEYGSWRNRKLVEFFSRYARTCFEAFDGLVKYWLTFNEINIMLHSPFSGAGLVFEEGENQDQVKYQAAHHQLVASALATKIAHEVNPQNQVGCMLAGGNFYPYSCKPEDVWAALEKDRENLFFIDVQARGAYPAYSARVFREKGVTINKAPGDDEILKNTVDFVSFSYYASRCASAEMNANNSSAANVVKSLRNPYLQVSDWGWGIDPLGLRITMNMMYDRYQKPLFLVENGLGAKDEFAASGEINDDYRISYLREHIRAMGEAIADGIPLMGYTTWGCIDLVSASTGEMSKRYGFVFVDRDDAGNGTLTRTRKKSFWWYKKVIASNGEDLE</sequence>
<evidence type="ECO:0000256" key="14">
    <source>
        <dbReference type="ARBA" id="ARBA00037346"/>
    </source>
</evidence>
<dbReference type="InterPro" id="IPR013013">
    <property type="entry name" value="PTS_EIIC_1"/>
</dbReference>
<dbReference type="GO" id="GO:0005829">
    <property type="term" value="C:cytosol"/>
    <property type="evidence" value="ECO:0007669"/>
    <property type="project" value="TreeGrafter"/>
</dbReference>
<evidence type="ECO:0000256" key="1">
    <source>
        <dbReference type="ARBA" id="ARBA00004651"/>
    </source>
</evidence>
<evidence type="ECO:0000313" key="24">
    <source>
        <dbReference type="EMBL" id="ESU80062.1"/>
    </source>
</evidence>
<keyword evidence="6 24" id="KW-0808">Transferase</keyword>
<dbReference type="PROSITE" id="PS00572">
    <property type="entry name" value="GLYCOSYL_HYDROL_F1_1"/>
    <property type="match status" value="1"/>
</dbReference>
<evidence type="ECO:0000256" key="12">
    <source>
        <dbReference type="ARBA" id="ARBA00023136"/>
    </source>
</evidence>
<dbReference type="PANTHER" id="PTHR10353">
    <property type="entry name" value="GLYCOSYL HYDROLASE"/>
    <property type="match status" value="1"/>
</dbReference>
<comment type="catalytic activity">
    <reaction evidence="18">
        <text>N-acetyl-beta-D-muramate(out) + N(pros)-phospho-L-histidyl-[protein] = N-acetyl-beta-D-muramate 6-phosphate(in) + L-histidyl-[protein]</text>
        <dbReference type="Rhea" id="RHEA:33399"/>
        <dbReference type="Rhea" id="RHEA-COMP:9745"/>
        <dbReference type="Rhea" id="RHEA-COMP:9746"/>
        <dbReference type="ChEBI" id="CHEBI:29979"/>
        <dbReference type="ChEBI" id="CHEBI:58721"/>
        <dbReference type="ChEBI" id="CHEBI:64837"/>
        <dbReference type="ChEBI" id="CHEBI:64848"/>
        <dbReference type="EC" id="2.7.1.192"/>
    </reaction>
</comment>
<dbReference type="InterPro" id="IPR001360">
    <property type="entry name" value="Glyco_hydro_1"/>
</dbReference>
<accession>A0A090NI88</accession>
<dbReference type="InterPro" id="IPR033132">
    <property type="entry name" value="GH_1_N_CS"/>
</dbReference>
<evidence type="ECO:0000256" key="9">
    <source>
        <dbReference type="ARBA" id="ARBA00022777"/>
    </source>
</evidence>
<dbReference type="PROSITE" id="PS51098">
    <property type="entry name" value="PTS_EIIB_TYPE_1"/>
    <property type="match status" value="1"/>
</dbReference>
<evidence type="ECO:0000256" key="11">
    <source>
        <dbReference type="ARBA" id="ARBA00022989"/>
    </source>
</evidence>
<evidence type="ECO:0000256" key="20">
    <source>
        <dbReference type="PROSITE-ProRule" id="PRU10055"/>
    </source>
</evidence>
<evidence type="ECO:0000256" key="17">
    <source>
        <dbReference type="ARBA" id="ARBA00043021"/>
    </source>
</evidence>
<evidence type="ECO:0000256" key="5">
    <source>
        <dbReference type="ARBA" id="ARBA00022597"/>
    </source>
</evidence>
<organism evidence="24 25">
    <name type="scientific">Shigella dysenteriae WRSd3</name>
    <dbReference type="NCBI Taxonomy" id="1401327"/>
    <lineage>
        <taxon>Bacteria</taxon>
        <taxon>Pseudomonadati</taxon>
        <taxon>Pseudomonadota</taxon>
        <taxon>Gammaproteobacteria</taxon>
        <taxon>Enterobacterales</taxon>
        <taxon>Enterobacteriaceae</taxon>
        <taxon>Shigella</taxon>
    </lineage>
</organism>
<dbReference type="NCBIfam" id="NF007158">
    <property type="entry name" value="PRK09593.1"/>
    <property type="match status" value="1"/>
</dbReference>
<feature type="domain" description="PTS EIIC type-1" evidence="23">
    <location>
        <begin position="108"/>
        <end position="760"/>
    </location>
</feature>